<dbReference type="SUPFAM" id="SSF48097">
    <property type="entry name" value="Regulator of G-protein signaling, RGS"/>
    <property type="match status" value="1"/>
</dbReference>
<feature type="transmembrane region" description="Helical" evidence="2">
    <location>
        <begin position="416"/>
        <end position="437"/>
    </location>
</feature>
<keyword evidence="2" id="KW-0472">Membrane</keyword>
<dbReference type="OrthoDB" id="196547at2759"/>
<feature type="region of interest" description="Disordered" evidence="1">
    <location>
        <begin position="253"/>
        <end position="312"/>
    </location>
</feature>
<evidence type="ECO:0000259" key="3">
    <source>
        <dbReference type="PROSITE" id="PS50132"/>
    </source>
</evidence>
<dbReference type="EMBL" id="KZ989445">
    <property type="protein sequence ID" value="RKP26358.1"/>
    <property type="molecule type" value="Genomic_DNA"/>
</dbReference>
<feature type="transmembrane region" description="Helical" evidence="2">
    <location>
        <begin position="449"/>
        <end position="473"/>
    </location>
</feature>
<organism evidence="4 5">
    <name type="scientific">Syncephalis pseudoplumigaleata</name>
    <dbReference type="NCBI Taxonomy" id="1712513"/>
    <lineage>
        <taxon>Eukaryota</taxon>
        <taxon>Fungi</taxon>
        <taxon>Fungi incertae sedis</taxon>
        <taxon>Zoopagomycota</taxon>
        <taxon>Zoopagomycotina</taxon>
        <taxon>Zoopagomycetes</taxon>
        <taxon>Zoopagales</taxon>
        <taxon>Piptocephalidaceae</taxon>
        <taxon>Syncephalis</taxon>
    </lineage>
</organism>
<reference evidence="5" key="1">
    <citation type="journal article" date="2018" name="Nat. Microbiol.">
        <title>Leveraging single-cell genomics to expand the fungal tree of life.</title>
        <authorList>
            <person name="Ahrendt S.R."/>
            <person name="Quandt C.A."/>
            <person name="Ciobanu D."/>
            <person name="Clum A."/>
            <person name="Salamov A."/>
            <person name="Andreopoulos B."/>
            <person name="Cheng J.F."/>
            <person name="Woyke T."/>
            <person name="Pelin A."/>
            <person name="Henrissat B."/>
            <person name="Reynolds N.K."/>
            <person name="Benny G.L."/>
            <person name="Smith M.E."/>
            <person name="James T.Y."/>
            <person name="Grigoriev I.V."/>
        </authorList>
    </citation>
    <scope>NUCLEOTIDE SEQUENCE [LARGE SCALE GENOMIC DNA]</scope>
    <source>
        <strain evidence="5">Benny S71-1</strain>
    </source>
</reference>
<dbReference type="PROSITE" id="PS50132">
    <property type="entry name" value="RGS"/>
    <property type="match status" value="1"/>
</dbReference>
<dbReference type="AlphaFoldDB" id="A0A4P9Z1Y9"/>
<dbReference type="Pfam" id="PF00615">
    <property type="entry name" value="RGS"/>
    <property type="match status" value="1"/>
</dbReference>
<evidence type="ECO:0000313" key="4">
    <source>
        <dbReference type="EMBL" id="RKP26358.1"/>
    </source>
</evidence>
<keyword evidence="2" id="KW-0812">Transmembrane</keyword>
<feature type="region of interest" description="Disordered" evidence="1">
    <location>
        <begin position="113"/>
        <end position="168"/>
    </location>
</feature>
<feature type="compositionally biased region" description="Polar residues" evidence="1">
    <location>
        <begin position="113"/>
        <end position="123"/>
    </location>
</feature>
<dbReference type="PANTHER" id="PTHR10845:SF192">
    <property type="entry name" value="DOUBLE HIT, ISOFORM B"/>
    <property type="match status" value="1"/>
</dbReference>
<feature type="transmembrane region" description="Helical" evidence="2">
    <location>
        <begin position="77"/>
        <end position="103"/>
    </location>
</feature>
<name>A0A4P9Z1Y9_9FUNG</name>
<evidence type="ECO:0000256" key="2">
    <source>
        <dbReference type="SAM" id="Phobius"/>
    </source>
</evidence>
<evidence type="ECO:0000313" key="5">
    <source>
        <dbReference type="Proteomes" id="UP000278143"/>
    </source>
</evidence>
<keyword evidence="2" id="KW-1133">Transmembrane helix</keyword>
<feature type="compositionally biased region" description="Polar residues" evidence="1">
    <location>
        <begin position="144"/>
        <end position="155"/>
    </location>
</feature>
<protein>
    <recommendedName>
        <fullName evidence="3">RGS domain-containing protein</fullName>
    </recommendedName>
</protein>
<dbReference type="InterPro" id="IPR036305">
    <property type="entry name" value="RGS_sf"/>
</dbReference>
<dbReference type="InterPro" id="IPR044926">
    <property type="entry name" value="RGS_subdomain_2"/>
</dbReference>
<feature type="transmembrane region" description="Helical" evidence="2">
    <location>
        <begin position="338"/>
        <end position="361"/>
    </location>
</feature>
<evidence type="ECO:0000256" key="1">
    <source>
        <dbReference type="SAM" id="MobiDB-lite"/>
    </source>
</evidence>
<dbReference type="Gene3D" id="1.10.167.10">
    <property type="entry name" value="Regulator of G-protein Signalling 4, domain 2"/>
    <property type="match status" value="1"/>
</dbReference>
<dbReference type="InterPro" id="IPR016137">
    <property type="entry name" value="RGS"/>
</dbReference>
<sequence>MSFFDDHWPAYLGLLATIVCVAAIPSAFVYKKRHFPGLRHRGILLTLINGALPVIMLSVLLLRLVVQTPIACIYDVWVATAVGSLYAFLIMVRAIRVIVLYHVSEARYRMTRNPSNTSATSLDSDPEGSAMAAAASERPHRTASFPSAGSMTRCDQQQQQQQRRRPVKAWKSHEHLKPHPKHLPSFLRRFQFGLRESPSTILLRKKTATTTASSPRDDDVESISEFNSQTDLVEMNDIRIDEYRAEVVAHANAATGTEQRDHRPSSMPTATTATATTPAANDAPPSPRPDAARTHSPVPWSPESPPATSPKFDFLSIKPEKTEYTWMYRHRHWIRTPFIMRAVAVVFILQLAITATVQTIYGPGPSITPSTAIHCYVSTQYMPVYGVGLCFGLAMMFVVGLQLRCVNDAFYIRAELMTSVAVAGSCVLLGVFAFTFGKMKEDFSLALQSYLYTSSLVVLCISIYTVAIIFPLVDAIRLDRLSKAASGFTEALADPASFEKFKIFSIIDFSVENVLFYDRVRRLRALSIKKHSIVTSAGALRRHRSCTLDTTSSGGGGGGGSSGVLNRRMEKELRAIYHKFIVPGSEYELNLEYDTRKAIMEAVQQNTCDITIYDAAFDEITSLLVNNTYPRFLQWNSGQNSADDIDGAYYSARSTEERQGSAFADMPHAIVVDKADEPASPRELEARVAQLERKRRPAPLIHRMRDRVVAYLRRLAYKSAWELAWFVYVSKLRDLLAWGILRAYWQYSRWQRRGGLAMQRAIGHAKDWTR</sequence>
<feature type="transmembrane region" description="Helical" evidence="2">
    <location>
        <begin position="42"/>
        <end position="65"/>
    </location>
</feature>
<proteinExistence type="predicted"/>
<feature type="transmembrane region" description="Helical" evidence="2">
    <location>
        <begin position="12"/>
        <end position="30"/>
    </location>
</feature>
<dbReference type="PANTHER" id="PTHR10845">
    <property type="entry name" value="REGULATOR OF G PROTEIN SIGNALING"/>
    <property type="match status" value="1"/>
</dbReference>
<dbReference type="Proteomes" id="UP000278143">
    <property type="component" value="Unassembled WGS sequence"/>
</dbReference>
<feature type="compositionally biased region" description="Pro residues" evidence="1">
    <location>
        <begin position="299"/>
        <end position="308"/>
    </location>
</feature>
<dbReference type="SMART" id="SM00315">
    <property type="entry name" value="RGS"/>
    <property type="match status" value="1"/>
</dbReference>
<feature type="compositionally biased region" description="Low complexity" evidence="1">
    <location>
        <begin position="265"/>
        <end position="283"/>
    </location>
</feature>
<keyword evidence="5" id="KW-1185">Reference proteome</keyword>
<gene>
    <name evidence="4" type="ORF">SYNPS1DRAFT_21862</name>
</gene>
<accession>A0A4P9Z1Y9</accession>
<feature type="domain" description="RGS" evidence="3">
    <location>
        <begin position="487"/>
        <end position="634"/>
    </location>
</feature>
<feature type="transmembrane region" description="Helical" evidence="2">
    <location>
        <begin position="381"/>
        <end position="404"/>
    </location>
</feature>